<dbReference type="Proteomes" id="UP000199387">
    <property type="component" value="Unassembled WGS sequence"/>
</dbReference>
<accession>A0A1G6KJ61</accession>
<dbReference type="RefSeq" id="WP_091567463.1">
    <property type="nucleotide sequence ID" value="NZ_FMZA01000006.1"/>
</dbReference>
<dbReference type="SMART" id="SM00028">
    <property type="entry name" value="TPR"/>
    <property type="match status" value="3"/>
</dbReference>
<feature type="coiled-coil region" evidence="1">
    <location>
        <begin position="53"/>
        <end position="96"/>
    </location>
</feature>
<dbReference type="STRING" id="1236220.SAMN04488112_10616"/>
<evidence type="ECO:0000313" key="3">
    <source>
        <dbReference type="Proteomes" id="UP000199387"/>
    </source>
</evidence>
<organism evidence="2 3">
    <name type="scientific">Melghirimyces thermohalophilus</name>
    <dbReference type="NCBI Taxonomy" id="1236220"/>
    <lineage>
        <taxon>Bacteria</taxon>
        <taxon>Bacillati</taxon>
        <taxon>Bacillota</taxon>
        <taxon>Bacilli</taxon>
        <taxon>Bacillales</taxon>
        <taxon>Thermoactinomycetaceae</taxon>
        <taxon>Melghirimyces</taxon>
    </lineage>
</organism>
<evidence type="ECO:0000256" key="1">
    <source>
        <dbReference type="SAM" id="Coils"/>
    </source>
</evidence>
<dbReference type="Gene3D" id="1.25.40.10">
    <property type="entry name" value="Tetratricopeptide repeat domain"/>
    <property type="match status" value="1"/>
</dbReference>
<dbReference type="SUPFAM" id="SSF48452">
    <property type="entry name" value="TPR-like"/>
    <property type="match status" value="1"/>
</dbReference>
<sequence length="302" mass="35301">MGQIPLFDELGHLIWTDREEFRHHVIPENIKADWDNAQNLYSFVVQLYKDGFLEEAEQGADRLLELSNREEEALLLKVLVLMKKEENEQAQELLQECIDRFPERGVAHTYLARLYAHRSQREQVIAHLQEGLKKEPNQETGLRMLSEWMGDSEKVIAFLTMLTEQEEAWWPSLELGRLFLLEGRSEEALEQFSQAMIRTRAYREDPEGLPEWEEEVAAMTASALLRKEGRFSEVLRFCEQFWTPAYVTPFHGLDYAHTLDESGQTQKAVEVLSRMLEYLDPEYTNVVSMRIEQFKGKALSKT</sequence>
<keyword evidence="3" id="KW-1185">Reference proteome</keyword>
<proteinExistence type="predicted"/>
<dbReference type="OrthoDB" id="2463047at2"/>
<evidence type="ECO:0000313" key="2">
    <source>
        <dbReference type="EMBL" id="SDC31119.1"/>
    </source>
</evidence>
<dbReference type="InterPro" id="IPR019734">
    <property type="entry name" value="TPR_rpt"/>
</dbReference>
<dbReference type="InterPro" id="IPR011990">
    <property type="entry name" value="TPR-like_helical_dom_sf"/>
</dbReference>
<name>A0A1G6KJ61_9BACL</name>
<keyword evidence="1" id="KW-0175">Coiled coil</keyword>
<dbReference type="EMBL" id="FMZA01000006">
    <property type="protein sequence ID" value="SDC31119.1"/>
    <property type="molecule type" value="Genomic_DNA"/>
</dbReference>
<reference evidence="2 3" key="1">
    <citation type="submission" date="2016-10" db="EMBL/GenBank/DDBJ databases">
        <authorList>
            <person name="de Groot N.N."/>
        </authorList>
    </citation>
    <scope>NUCLEOTIDE SEQUENCE [LARGE SCALE GENOMIC DNA]</scope>
    <source>
        <strain evidence="2 3">DSM 45514</strain>
    </source>
</reference>
<dbReference type="AlphaFoldDB" id="A0A1G6KJ61"/>
<protein>
    <submittedName>
        <fullName evidence="2">Uncharacterized protein</fullName>
    </submittedName>
</protein>
<dbReference type="Pfam" id="PF14559">
    <property type="entry name" value="TPR_19"/>
    <property type="match status" value="1"/>
</dbReference>
<gene>
    <name evidence="2" type="ORF">SAMN04488112_10616</name>
</gene>